<evidence type="ECO:0000256" key="3">
    <source>
        <dbReference type="ARBA" id="ARBA00022723"/>
    </source>
</evidence>
<accession>A0A3P2ACR4</accession>
<reference evidence="4 5" key="1">
    <citation type="submission" date="2018-11" db="EMBL/GenBank/DDBJ databases">
        <title>Genomes From Bacteria Associated with the Canine Oral Cavity: a Test Case for Automated Genome-Based Taxonomic Assignment.</title>
        <authorList>
            <person name="Coil D.A."/>
            <person name="Jospin G."/>
            <person name="Darling A.E."/>
            <person name="Wallis C."/>
            <person name="Davis I.J."/>
            <person name="Harris S."/>
            <person name="Eisen J.A."/>
            <person name="Holcombe L.J."/>
            <person name="O'Flynn C."/>
        </authorList>
    </citation>
    <scope>NUCLEOTIDE SEQUENCE [LARGE SCALE GENOMIC DNA]</scope>
    <source>
        <strain evidence="4 5">OH1047_COT-310</strain>
    </source>
</reference>
<name>A0A3P2ACR4_9BACE</name>
<dbReference type="InterPro" id="IPR050748">
    <property type="entry name" value="Glycosyltrans_8_dom-fam"/>
</dbReference>
<keyword evidence="3" id="KW-0479">Metal-binding</keyword>
<dbReference type="PANTHER" id="PTHR13778">
    <property type="entry name" value="GLYCOSYLTRANSFERASE 8 DOMAIN-CONTAINING PROTEIN"/>
    <property type="match status" value="1"/>
</dbReference>
<keyword evidence="5" id="KW-1185">Reference proteome</keyword>
<evidence type="ECO:0000256" key="1">
    <source>
        <dbReference type="ARBA" id="ARBA00022676"/>
    </source>
</evidence>
<dbReference type="Gene3D" id="3.90.550.10">
    <property type="entry name" value="Spore Coat Polysaccharide Biosynthesis Protein SpsA, Chain A"/>
    <property type="match status" value="1"/>
</dbReference>
<evidence type="ECO:0000313" key="4">
    <source>
        <dbReference type="EMBL" id="RRD93224.1"/>
    </source>
</evidence>
<dbReference type="GO" id="GO:0016757">
    <property type="term" value="F:glycosyltransferase activity"/>
    <property type="evidence" value="ECO:0007669"/>
    <property type="project" value="UniProtKB-KW"/>
</dbReference>
<keyword evidence="2 4" id="KW-0808">Transferase</keyword>
<dbReference type="InterPro" id="IPR029044">
    <property type="entry name" value="Nucleotide-diphossugar_trans"/>
</dbReference>
<dbReference type="PANTHER" id="PTHR13778:SF47">
    <property type="entry name" value="LIPOPOLYSACCHARIDE 1,3-GALACTOSYLTRANSFERASE"/>
    <property type="match status" value="1"/>
</dbReference>
<dbReference type="AlphaFoldDB" id="A0A3P2ACR4"/>
<dbReference type="CDD" id="cd04194">
    <property type="entry name" value="GT8_A4GalT_like"/>
    <property type="match status" value="1"/>
</dbReference>
<dbReference type="EMBL" id="RQYF01000002">
    <property type="protein sequence ID" value="RRD93224.1"/>
    <property type="molecule type" value="Genomic_DNA"/>
</dbReference>
<organism evidence="4 5">
    <name type="scientific">Prevotella heparinolytica</name>
    <dbReference type="NCBI Taxonomy" id="28113"/>
    <lineage>
        <taxon>Bacteria</taxon>
        <taxon>Pseudomonadati</taxon>
        <taxon>Bacteroidota</taxon>
        <taxon>Bacteroidia</taxon>
        <taxon>Bacteroidales</taxon>
        <taxon>Bacteroidaceae</taxon>
        <taxon>Bacteroides</taxon>
    </lineage>
</organism>
<dbReference type="RefSeq" id="WP_125238144.1">
    <property type="nucleotide sequence ID" value="NZ_JALFAM010000012.1"/>
</dbReference>
<comment type="caution">
    <text evidence="4">The sequence shown here is derived from an EMBL/GenBank/DDBJ whole genome shotgun (WGS) entry which is preliminary data.</text>
</comment>
<sequence>MKEDAKIHIALAADSNYIVPITVVLQSIFDHHADTKVYIYLLFIEKTLQEKDLRFLADYTEKHRQHFIPLEVKREHIEGFPDSRHGKATLLRLCLPALLPQSDKILYIDGDTIVQDNLTELFQTDISSYYVAAAKDTACIYHPDFIRALDINDSHWYFNAGVTLLNLKELRAIDLPRKVAAFTSAHYDVIAAPDQDALNYICQGKTLYIHPRYNMNYSVEKDVARRVWGREQVKEAKASPAIIHFIGPVKPWSVLSVHPQRKRWWKTLKKTPFAHYRPKDENLKNKLHKCYLLASKAIERQFSLESKRKIGRLIPTGLKKSLKKSLLKSS</sequence>
<dbReference type="SUPFAM" id="SSF53448">
    <property type="entry name" value="Nucleotide-diphospho-sugar transferases"/>
    <property type="match status" value="1"/>
</dbReference>
<dbReference type="InterPro" id="IPR002495">
    <property type="entry name" value="Glyco_trans_8"/>
</dbReference>
<proteinExistence type="predicted"/>
<dbReference type="Proteomes" id="UP000279562">
    <property type="component" value="Unassembled WGS sequence"/>
</dbReference>
<dbReference type="Pfam" id="PF01501">
    <property type="entry name" value="Glyco_transf_8"/>
    <property type="match status" value="1"/>
</dbReference>
<evidence type="ECO:0000256" key="2">
    <source>
        <dbReference type="ARBA" id="ARBA00022679"/>
    </source>
</evidence>
<dbReference type="GO" id="GO:0046872">
    <property type="term" value="F:metal ion binding"/>
    <property type="evidence" value="ECO:0007669"/>
    <property type="project" value="UniProtKB-KW"/>
</dbReference>
<keyword evidence="1" id="KW-0328">Glycosyltransferase</keyword>
<gene>
    <name evidence="4" type="ORF">EII33_01090</name>
</gene>
<evidence type="ECO:0000313" key="5">
    <source>
        <dbReference type="Proteomes" id="UP000279562"/>
    </source>
</evidence>
<protein>
    <submittedName>
        <fullName evidence="4">Glycosyltransferase family 8 protein</fullName>
    </submittedName>
</protein>